<dbReference type="PANTHER" id="PTHR43785:SF12">
    <property type="entry name" value="TYPE-1 GLUTAMINE SYNTHETASE 2"/>
    <property type="match status" value="1"/>
</dbReference>
<dbReference type="Pfam" id="PF00120">
    <property type="entry name" value="Gln-synt_C"/>
    <property type="match status" value="1"/>
</dbReference>
<proteinExistence type="inferred from homology"/>
<evidence type="ECO:0000256" key="3">
    <source>
        <dbReference type="RuleBase" id="RU000384"/>
    </source>
</evidence>
<evidence type="ECO:0000313" key="5">
    <source>
        <dbReference type="EMBL" id="RZO19146.1"/>
    </source>
</evidence>
<protein>
    <submittedName>
        <fullName evidence="5">Glutamine synthetase</fullName>
    </submittedName>
</protein>
<dbReference type="EMBL" id="SHBP01000018">
    <property type="protein sequence ID" value="RZO19146.1"/>
    <property type="molecule type" value="Genomic_DNA"/>
</dbReference>
<dbReference type="SMART" id="SM01230">
    <property type="entry name" value="Gln-synt_C"/>
    <property type="match status" value="1"/>
</dbReference>
<evidence type="ECO:0000256" key="1">
    <source>
        <dbReference type="ARBA" id="ARBA00022598"/>
    </source>
</evidence>
<name>A0A520MD32_9GAMM</name>
<dbReference type="PANTHER" id="PTHR43785">
    <property type="entry name" value="GAMMA-GLUTAMYLPUTRESCINE SYNTHETASE"/>
    <property type="match status" value="1"/>
</dbReference>
<gene>
    <name evidence="5" type="ORF">EVB03_08905</name>
</gene>
<dbReference type="Proteomes" id="UP000315889">
    <property type="component" value="Unassembled WGS sequence"/>
</dbReference>
<dbReference type="GO" id="GO:0006542">
    <property type="term" value="P:glutamine biosynthetic process"/>
    <property type="evidence" value="ECO:0007669"/>
    <property type="project" value="InterPro"/>
</dbReference>
<dbReference type="Gene3D" id="3.10.20.70">
    <property type="entry name" value="Glutamine synthetase, N-terminal domain"/>
    <property type="match status" value="1"/>
</dbReference>
<dbReference type="GO" id="GO:0006598">
    <property type="term" value="P:polyamine catabolic process"/>
    <property type="evidence" value="ECO:0007669"/>
    <property type="project" value="TreeGrafter"/>
</dbReference>
<dbReference type="InterPro" id="IPR036651">
    <property type="entry name" value="Gln_synt_N_sf"/>
</dbReference>
<evidence type="ECO:0000313" key="6">
    <source>
        <dbReference type="Proteomes" id="UP000315889"/>
    </source>
</evidence>
<dbReference type="AlphaFoldDB" id="A0A520MD32"/>
<evidence type="ECO:0000256" key="2">
    <source>
        <dbReference type="PROSITE-ProRule" id="PRU01331"/>
    </source>
</evidence>
<accession>A0A520MD32</accession>
<feature type="domain" description="GS catalytic" evidence="4">
    <location>
        <begin position="116"/>
        <end position="448"/>
    </location>
</feature>
<dbReference type="InterPro" id="IPR008146">
    <property type="entry name" value="Gln_synth_cat_dom"/>
</dbReference>
<comment type="similarity">
    <text evidence="2 3">Belongs to the glutamine synthetase family.</text>
</comment>
<keyword evidence="1" id="KW-0436">Ligase</keyword>
<comment type="caution">
    <text evidence="5">The sequence shown here is derived from an EMBL/GenBank/DDBJ whole genome shotgun (WGS) entry which is preliminary data.</text>
</comment>
<dbReference type="PROSITE" id="PS51987">
    <property type="entry name" value="GS_CATALYTIC"/>
    <property type="match status" value="1"/>
</dbReference>
<dbReference type="SUPFAM" id="SSF54368">
    <property type="entry name" value="Glutamine synthetase, N-terminal domain"/>
    <property type="match status" value="1"/>
</dbReference>
<sequence>MPPISQLDQFLEDNSDIEIFEILLHDLNGNQRGKWLPKDKIHKVFNGGFKMPLSCCSFDCWGRDQEELIKATGDADGICVPHAETLARVPWAEKATGQMIISMGNESGDGPYGGDCRSVLKSVLDRFGQLGLTPVVASEMEFHLLTLERDKFGIPQHSQTALDGSPAIGGQTCGIDTMRDAAPLMDAIIEATKQQKLPVDTLVTEFGPSQFEINLYHQDCALRACDQGSMLKRAIRSVALQHDKVASFMAKPFAEQVGNGMHIHFSLLDEKGNNVFDNGTPEGSKLLNYAVAGCLETMADSMAVFAPNINSFRRMVPGCYAPLSSNWGYENRTTALRIPGGDNRAMRIEHRVAGADANPYLTVAAILAGALYGIEKKLKAPPAVVGDAGDVEPTLPHFWNDAILAFERSKFIEEYLGSELKTNYARCKRQEKQEFDSRVTLLEYDAYL</sequence>
<dbReference type="GO" id="GO:0004356">
    <property type="term" value="F:glutamine synthetase activity"/>
    <property type="evidence" value="ECO:0007669"/>
    <property type="project" value="InterPro"/>
</dbReference>
<dbReference type="Gene3D" id="3.30.590.10">
    <property type="entry name" value="Glutamine synthetase/guanido kinase, catalytic domain"/>
    <property type="match status" value="1"/>
</dbReference>
<organism evidence="5 6">
    <name type="scientific">SAR92 clade bacterium</name>
    <dbReference type="NCBI Taxonomy" id="2315479"/>
    <lineage>
        <taxon>Bacteria</taxon>
        <taxon>Pseudomonadati</taxon>
        <taxon>Pseudomonadota</taxon>
        <taxon>Gammaproteobacteria</taxon>
        <taxon>Cellvibrionales</taxon>
        <taxon>Porticoccaceae</taxon>
        <taxon>SAR92 clade</taxon>
    </lineage>
</organism>
<dbReference type="SUPFAM" id="SSF55931">
    <property type="entry name" value="Glutamine synthetase/guanido kinase"/>
    <property type="match status" value="1"/>
</dbReference>
<reference evidence="5 6" key="1">
    <citation type="submission" date="2019-02" db="EMBL/GenBank/DDBJ databases">
        <title>Prokaryotic population dynamics and viral predation in marine succession experiment using metagenomics: the confinement effect.</title>
        <authorList>
            <person name="Haro-Moreno J.M."/>
            <person name="Rodriguez-Valera F."/>
            <person name="Lopez-Perez M."/>
        </authorList>
    </citation>
    <scope>NUCLEOTIDE SEQUENCE [LARGE SCALE GENOMIC DNA]</scope>
    <source>
        <strain evidence="5">MED-G170</strain>
    </source>
</reference>
<evidence type="ECO:0000259" key="4">
    <source>
        <dbReference type="PROSITE" id="PS51987"/>
    </source>
</evidence>
<dbReference type="InterPro" id="IPR014746">
    <property type="entry name" value="Gln_synth/guanido_kin_cat_dom"/>
</dbReference>